<organism evidence="1 2">
    <name type="scientific">Flavobacterium hankyongi</name>
    <dbReference type="NCBI Taxonomy" id="1176532"/>
    <lineage>
        <taxon>Bacteria</taxon>
        <taxon>Pseudomonadati</taxon>
        <taxon>Bacteroidota</taxon>
        <taxon>Flavobacteriia</taxon>
        <taxon>Flavobacteriales</taxon>
        <taxon>Flavobacteriaceae</taxon>
        <taxon>Flavobacterium</taxon>
    </lineage>
</organism>
<dbReference type="RefSeq" id="WP_264543242.1">
    <property type="nucleotide sequence ID" value="NZ_BAABIP010000022.1"/>
</dbReference>
<protein>
    <submittedName>
        <fullName evidence="1">Uncharacterized protein</fullName>
    </submittedName>
</protein>
<gene>
    <name evidence="1" type="ORF">GCM10023230_27970</name>
</gene>
<reference evidence="2" key="1">
    <citation type="journal article" date="2019" name="Int. J. Syst. Evol. Microbiol.">
        <title>The Global Catalogue of Microorganisms (GCM) 10K type strain sequencing project: providing services to taxonomists for standard genome sequencing and annotation.</title>
        <authorList>
            <consortium name="The Broad Institute Genomics Platform"/>
            <consortium name="The Broad Institute Genome Sequencing Center for Infectious Disease"/>
            <person name="Wu L."/>
            <person name="Ma J."/>
        </authorList>
    </citation>
    <scope>NUCLEOTIDE SEQUENCE [LARGE SCALE GENOMIC DNA]</scope>
    <source>
        <strain evidence="2">JCM 18198</strain>
    </source>
</reference>
<keyword evidence="2" id="KW-1185">Reference proteome</keyword>
<comment type="caution">
    <text evidence="1">The sequence shown here is derived from an EMBL/GenBank/DDBJ whole genome shotgun (WGS) entry which is preliminary data.</text>
</comment>
<evidence type="ECO:0000313" key="1">
    <source>
        <dbReference type="EMBL" id="GAA4775464.1"/>
    </source>
</evidence>
<accession>A0ABP9A8W0</accession>
<dbReference type="Proteomes" id="UP001500141">
    <property type="component" value="Unassembled WGS sequence"/>
</dbReference>
<dbReference type="EMBL" id="BAABIP010000022">
    <property type="protein sequence ID" value="GAA4775464.1"/>
    <property type="molecule type" value="Genomic_DNA"/>
</dbReference>
<sequence length="97" mass="11434">MTEKDFIRILLDKSKDIRDGIFIPNEVTIKISELDDFDVKIAEKLSKEKGNVFSKIFGNENGIYRRDNYTKTLIQYSIEENYITFFPSILKSFINEK</sequence>
<evidence type="ECO:0000313" key="2">
    <source>
        <dbReference type="Proteomes" id="UP001500141"/>
    </source>
</evidence>
<proteinExistence type="predicted"/>
<name>A0ABP9A8W0_9FLAO</name>